<dbReference type="Proteomes" id="UP000002532">
    <property type="component" value="Chromosome"/>
</dbReference>
<dbReference type="SUPFAM" id="SSF54106">
    <property type="entry name" value="LysM domain"/>
    <property type="match status" value="2"/>
</dbReference>
<dbReference type="HOGENOM" id="CLU_1183319_0_0_0"/>
<dbReference type="AlphaFoldDB" id="A0A0H2X371"/>
<dbReference type="GO" id="GO:0016798">
    <property type="term" value="F:hydrolase activity, acting on glycosyl bonds"/>
    <property type="evidence" value="ECO:0007669"/>
    <property type="project" value="UniProtKB-KW"/>
</dbReference>
<feature type="compositionally biased region" description="Low complexity" evidence="1">
    <location>
        <begin position="97"/>
        <end position="106"/>
    </location>
</feature>
<evidence type="ECO:0000313" key="3">
    <source>
        <dbReference type="EMBL" id="AAX51039.1"/>
    </source>
</evidence>
<feature type="domain" description="LysM" evidence="2">
    <location>
        <begin position="198"/>
        <end position="244"/>
    </location>
</feature>
<dbReference type="InterPro" id="IPR036779">
    <property type="entry name" value="LysM_dom_sf"/>
</dbReference>
<dbReference type="EC" id="3.2.1.-" evidence="3"/>
<dbReference type="GO" id="GO:0008932">
    <property type="term" value="F:lytic endotransglycosylase activity"/>
    <property type="evidence" value="ECO:0007669"/>
    <property type="project" value="TreeGrafter"/>
</dbReference>
<dbReference type="PANTHER" id="PTHR33734">
    <property type="entry name" value="LYSM DOMAIN-CONTAINING GPI-ANCHORED PROTEIN 2"/>
    <property type="match status" value="1"/>
</dbReference>
<keyword evidence="3" id="KW-0378">Hydrolase</keyword>
<evidence type="ECO:0000313" key="4">
    <source>
        <dbReference type="Proteomes" id="UP000002532"/>
    </source>
</evidence>
<keyword evidence="3" id="KW-0326">Glycosidase</keyword>
<dbReference type="EMBL" id="CP000051">
    <property type="protein sequence ID" value="AAX51039.1"/>
    <property type="molecule type" value="Genomic_DNA"/>
</dbReference>
<gene>
    <name evidence="3" type="primary">nlpD</name>
    <name evidence="3" type="ordered locus">CTA_0829</name>
</gene>
<dbReference type="PANTHER" id="PTHR33734:SF22">
    <property type="entry name" value="MEMBRANE-BOUND LYTIC MUREIN TRANSGLYCOSYLASE D"/>
    <property type="match status" value="1"/>
</dbReference>
<feature type="region of interest" description="Disordered" evidence="1">
    <location>
        <begin position="86"/>
        <end position="112"/>
    </location>
</feature>
<dbReference type="Pfam" id="PF01476">
    <property type="entry name" value="LysM"/>
    <property type="match status" value="2"/>
</dbReference>
<evidence type="ECO:0000259" key="2">
    <source>
        <dbReference type="PROSITE" id="PS51782"/>
    </source>
</evidence>
<name>A0A0H2X371_CHLTA</name>
<sequence>MNRRNTMIVATAVNAVLLAVLFMTARHSEQEIEYSQKIAPIKILEPVPVVDKAPEKLEKKPEVIAKPSQVVRNPVVSKAELAAQFADKNPKTEKESSGGSKEISSTPVESTTPVAPEISVVNAKVVEKTPEKEEFSTVIVKKGDFLERIARSNHTTVSALMQLNDLSSTQLQIGQVLRVPKTNKTEKDLQVKTPNLEDYYVVKEGDSPWAIALSNGIRLDELLKLNGLDEQKARRLRPGDRLRIR</sequence>
<dbReference type="CDD" id="cd00118">
    <property type="entry name" value="LysM"/>
    <property type="match status" value="2"/>
</dbReference>
<dbReference type="SMR" id="A0A0H2X371"/>
<protein>
    <submittedName>
        <fullName evidence="3">Muramidase</fullName>
        <ecNumber evidence="3">3.2.1.-</ecNumber>
    </submittedName>
</protein>
<feature type="domain" description="LysM" evidence="2">
    <location>
        <begin position="136"/>
        <end position="179"/>
    </location>
</feature>
<evidence type="ECO:0000256" key="1">
    <source>
        <dbReference type="SAM" id="MobiDB-lite"/>
    </source>
</evidence>
<organism evidence="3 4">
    <name type="scientific">Chlamydia trachomatis serovar A (strain ATCC VR-571B / DSM 19440 / HAR-13)</name>
    <dbReference type="NCBI Taxonomy" id="315277"/>
    <lineage>
        <taxon>Bacteria</taxon>
        <taxon>Pseudomonadati</taxon>
        <taxon>Chlamydiota</taxon>
        <taxon>Chlamydiia</taxon>
        <taxon>Chlamydiales</taxon>
        <taxon>Chlamydiaceae</taxon>
        <taxon>Chlamydia/Chlamydophila group</taxon>
        <taxon>Chlamydia</taxon>
    </lineage>
</organism>
<proteinExistence type="predicted"/>
<reference evidence="3 4" key="1">
    <citation type="journal article" date="2005" name="Infect. Immun.">
        <title>Comparative genomic analysis of Chlamydia trachomatis oculotropic and genitotropic strains.</title>
        <authorList>
            <person name="Carlson J.H."/>
            <person name="Porcella S.F."/>
            <person name="McClarty G."/>
            <person name="Caldwell H.D."/>
        </authorList>
    </citation>
    <scope>NUCLEOTIDE SEQUENCE [LARGE SCALE GENOMIC DNA]</scope>
    <source>
        <strain evidence="4">ATCC VR-571B / DSM 19440 / HAR-13</strain>
    </source>
</reference>
<dbReference type="Gene3D" id="3.10.350.10">
    <property type="entry name" value="LysM domain"/>
    <property type="match status" value="2"/>
</dbReference>
<dbReference type="RefSeq" id="WP_009872139.1">
    <property type="nucleotide sequence ID" value="NC_007429.1"/>
</dbReference>
<dbReference type="SMART" id="SM00257">
    <property type="entry name" value="LysM"/>
    <property type="match status" value="2"/>
</dbReference>
<dbReference type="KEGG" id="cta:CTA_0829"/>
<dbReference type="InterPro" id="IPR018392">
    <property type="entry name" value="LysM"/>
</dbReference>
<dbReference type="PROSITE" id="PS51782">
    <property type="entry name" value="LYSM"/>
    <property type="match status" value="2"/>
</dbReference>
<accession>A0A0H2X371</accession>
<keyword evidence="4" id="KW-1185">Reference proteome</keyword>